<dbReference type="Proteomes" id="UP000295565">
    <property type="component" value="Unassembled WGS sequence"/>
</dbReference>
<organism evidence="5 6">
    <name type="scientific">Celerinatantimonas diazotrophica</name>
    <dbReference type="NCBI Taxonomy" id="412034"/>
    <lineage>
        <taxon>Bacteria</taxon>
        <taxon>Pseudomonadati</taxon>
        <taxon>Pseudomonadota</taxon>
        <taxon>Gammaproteobacteria</taxon>
        <taxon>Celerinatantimonadaceae</taxon>
        <taxon>Celerinatantimonas</taxon>
    </lineage>
</organism>
<dbReference type="AlphaFoldDB" id="A0A4R1K3X2"/>
<keyword evidence="3" id="KW-0732">Signal</keyword>
<protein>
    <submittedName>
        <fullName evidence="5">RND family efflux transporter MFP subunit</fullName>
    </submittedName>
</protein>
<dbReference type="GO" id="GO:0015562">
    <property type="term" value="F:efflux transmembrane transporter activity"/>
    <property type="evidence" value="ECO:0007669"/>
    <property type="project" value="TreeGrafter"/>
</dbReference>
<dbReference type="Gene3D" id="2.40.50.100">
    <property type="match status" value="1"/>
</dbReference>
<dbReference type="EMBL" id="SMGD01000011">
    <property type="protein sequence ID" value="TCK58805.1"/>
    <property type="molecule type" value="Genomic_DNA"/>
</dbReference>
<evidence type="ECO:0000256" key="1">
    <source>
        <dbReference type="ARBA" id="ARBA00009477"/>
    </source>
</evidence>
<dbReference type="InterPro" id="IPR058792">
    <property type="entry name" value="Beta-barrel_RND_2"/>
</dbReference>
<accession>A0A4R1K3X2</accession>
<evidence type="ECO:0000256" key="2">
    <source>
        <dbReference type="SAM" id="Coils"/>
    </source>
</evidence>
<keyword evidence="2" id="KW-0175">Coiled coil</keyword>
<reference evidence="5 6" key="1">
    <citation type="submission" date="2019-03" db="EMBL/GenBank/DDBJ databases">
        <title>Genomic Encyclopedia of Type Strains, Phase IV (KMG-IV): sequencing the most valuable type-strain genomes for metagenomic binning, comparative biology and taxonomic classification.</title>
        <authorList>
            <person name="Goeker M."/>
        </authorList>
    </citation>
    <scope>NUCLEOTIDE SEQUENCE [LARGE SCALE GENOMIC DNA]</scope>
    <source>
        <strain evidence="5 6">DSM 18577</strain>
    </source>
</reference>
<evidence type="ECO:0000313" key="5">
    <source>
        <dbReference type="EMBL" id="TCK58805.1"/>
    </source>
</evidence>
<feature type="chain" id="PRO_5020572866" evidence="3">
    <location>
        <begin position="23"/>
        <end position="244"/>
    </location>
</feature>
<dbReference type="SUPFAM" id="SSF111369">
    <property type="entry name" value="HlyD-like secretion proteins"/>
    <property type="match status" value="1"/>
</dbReference>
<proteinExistence type="inferred from homology"/>
<feature type="coiled-coil region" evidence="2">
    <location>
        <begin position="75"/>
        <end position="102"/>
    </location>
</feature>
<evidence type="ECO:0000256" key="3">
    <source>
        <dbReference type="SAM" id="SignalP"/>
    </source>
</evidence>
<dbReference type="RefSeq" id="WP_131911756.1">
    <property type="nucleotide sequence ID" value="NZ_OU594967.1"/>
</dbReference>
<name>A0A4R1K3X2_9GAMM</name>
<dbReference type="Gene3D" id="1.10.287.470">
    <property type="entry name" value="Helix hairpin bin"/>
    <property type="match status" value="1"/>
</dbReference>
<dbReference type="Pfam" id="PF25954">
    <property type="entry name" value="Beta-barrel_RND_2"/>
    <property type="match status" value="1"/>
</dbReference>
<dbReference type="InterPro" id="IPR006143">
    <property type="entry name" value="RND_pump_MFP"/>
</dbReference>
<feature type="domain" description="CusB-like beta-barrel" evidence="4">
    <location>
        <begin position="177"/>
        <end position="243"/>
    </location>
</feature>
<sequence length="244" mass="27117">MNSYLRSFLMIALLTQGITARAAQDSTQDSARGILVAVHQATLSSELAAKVIALPKQMGESFKKGAILVQLDCRLFNAQLKKVEAQEKVARAKLENAQQLNRLNSIGTLDLTIAEADLQKVQAERTITQLNVSRCNIKAPFNGRVEQMDIHPFEVVQQRQALMKIVGRERLEADIIVPAQWMEWLTINKTIILQVEETNQSLTAVIRHIGPSVDPTSQTVQIRATIKNVPDKVLPGMSVVAKFR</sequence>
<dbReference type="OrthoDB" id="9778796at2"/>
<comment type="caution">
    <text evidence="5">The sequence shown here is derived from an EMBL/GenBank/DDBJ whole genome shotgun (WGS) entry which is preliminary data.</text>
</comment>
<dbReference type="NCBIfam" id="TIGR01730">
    <property type="entry name" value="RND_mfp"/>
    <property type="match status" value="1"/>
</dbReference>
<dbReference type="GO" id="GO:1990281">
    <property type="term" value="C:efflux pump complex"/>
    <property type="evidence" value="ECO:0007669"/>
    <property type="project" value="TreeGrafter"/>
</dbReference>
<keyword evidence="6" id="KW-1185">Reference proteome</keyword>
<comment type="similarity">
    <text evidence="1">Belongs to the membrane fusion protein (MFP) (TC 8.A.1) family.</text>
</comment>
<gene>
    <name evidence="5" type="ORF">EV690_0954</name>
</gene>
<dbReference type="PANTHER" id="PTHR30469">
    <property type="entry name" value="MULTIDRUG RESISTANCE PROTEIN MDTA"/>
    <property type="match status" value="1"/>
</dbReference>
<feature type="signal peptide" evidence="3">
    <location>
        <begin position="1"/>
        <end position="22"/>
    </location>
</feature>
<evidence type="ECO:0000313" key="6">
    <source>
        <dbReference type="Proteomes" id="UP000295565"/>
    </source>
</evidence>
<evidence type="ECO:0000259" key="4">
    <source>
        <dbReference type="Pfam" id="PF25954"/>
    </source>
</evidence>
<dbReference type="Gene3D" id="2.40.30.170">
    <property type="match status" value="1"/>
</dbReference>